<evidence type="ECO:0000313" key="6">
    <source>
        <dbReference type="Proteomes" id="UP000215896"/>
    </source>
</evidence>
<organism evidence="5 6">
    <name type="scientific">Enemella evansiae</name>
    <dbReference type="NCBI Taxonomy" id="2016499"/>
    <lineage>
        <taxon>Bacteria</taxon>
        <taxon>Bacillati</taxon>
        <taxon>Actinomycetota</taxon>
        <taxon>Actinomycetes</taxon>
        <taxon>Propionibacteriales</taxon>
        <taxon>Propionibacteriaceae</taxon>
        <taxon>Enemella</taxon>
    </lineage>
</organism>
<dbReference type="InterPro" id="IPR029000">
    <property type="entry name" value="Cyclophilin-like_dom_sf"/>
</dbReference>
<dbReference type="CDD" id="cd00317">
    <property type="entry name" value="cyclophilin"/>
    <property type="match status" value="1"/>
</dbReference>
<dbReference type="EMBL" id="NMVO01000012">
    <property type="protein sequence ID" value="OYO14803.1"/>
    <property type="molecule type" value="Genomic_DNA"/>
</dbReference>
<dbReference type="AlphaFoldDB" id="A0A255GK91"/>
<dbReference type="SUPFAM" id="SSF50891">
    <property type="entry name" value="Cyclophilin-like"/>
    <property type="match status" value="1"/>
</dbReference>
<feature type="region of interest" description="Disordered" evidence="3">
    <location>
        <begin position="43"/>
        <end position="68"/>
    </location>
</feature>
<name>A0A255GK91_9ACTN</name>
<comment type="caution">
    <text evidence="5">The sequence shown here is derived from an EMBL/GenBank/DDBJ whole genome shotgun (WGS) entry which is preliminary data.</text>
</comment>
<protein>
    <recommendedName>
        <fullName evidence="2">Peptidyl-prolyl cis-trans isomerase</fullName>
        <shortName evidence="2">PPIase</shortName>
        <ecNumber evidence="2">5.2.1.8</ecNumber>
    </recommendedName>
</protein>
<dbReference type="EC" id="5.2.1.8" evidence="2"/>
<evidence type="ECO:0000256" key="1">
    <source>
        <dbReference type="ARBA" id="ARBA00002388"/>
    </source>
</evidence>
<dbReference type="InterPro" id="IPR002130">
    <property type="entry name" value="Cyclophilin-type_PPIase_dom"/>
</dbReference>
<comment type="function">
    <text evidence="1 2">PPIases accelerate the folding of proteins. It catalyzes the cis-trans isomerization of proline imidic peptide bonds in oligopeptides.</text>
</comment>
<feature type="chain" id="PRO_5039757039" description="Peptidyl-prolyl cis-trans isomerase" evidence="2">
    <location>
        <begin position="23"/>
        <end position="230"/>
    </location>
</feature>
<feature type="domain" description="PPIase cyclophilin-type" evidence="4">
    <location>
        <begin position="82"/>
        <end position="228"/>
    </location>
</feature>
<keyword evidence="2" id="KW-0697">Rotamase</keyword>
<keyword evidence="2 5" id="KW-0413">Isomerase</keyword>
<dbReference type="PANTHER" id="PTHR45625">
    <property type="entry name" value="PEPTIDYL-PROLYL CIS-TRANS ISOMERASE-RELATED"/>
    <property type="match status" value="1"/>
</dbReference>
<dbReference type="PROSITE" id="PS50072">
    <property type="entry name" value="CSA_PPIASE_2"/>
    <property type="match status" value="1"/>
</dbReference>
<reference evidence="5 6" key="1">
    <citation type="submission" date="2017-07" db="EMBL/GenBank/DDBJ databases">
        <title>Draft whole genome sequences of clinical Proprionibacteriaceae strains.</title>
        <authorList>
            <person name="Bernier A.-M."/>
            <person name="Bernard K."/>
            <person name="Domingo M.-C."/>
        </authorList>
    </citation>
    <scope>NUCLEOTIDE SEQUENCE [LARGE SCALE GENOMIC DNA]</scope>
    <source>
        <strain evidence="5 6">NML 030167</strain>
    </source>
</reference>
<feature type="compositionally biased region" description="Low complexity" evidence="3">
    <location>
        <begin position="205"/>
        <end position="215"/>
    </location>
</feature>
<keyword evidence="6" id="KW-1185">Reference proteome</keyword>
<dbReference type="Pfam" id="PF00160">
    <property type="entry name" value="Pro_isomerase"/>
    <property type="match status" value="1"/>
</dbReference>
<gene>
    <name evidence="5" type="ORF">CGZ94_07085</name>
</gene>
<dbReference type="OrthoDB" id="5507614at2"/>
<evidence type="ECO:0000256" key="2">
    <source>
        <dbReference type="RuleBase" id="RU363019"/>
    </source>
</evidence>
<dbReference type="PANTHER" id="PTHR45625:SF3">
    <property type="entry name" value="PEPTIDYL-PROLYL CIS-TRANS ISOMERASE B-RELATED"/>
    <property type="match status" value="1"/>
</dbReference>
<accession>A0A255GK91</accession>
<dbReference type="Proteomes" id="UP000215896">
    <property type="component" value="Unassembled WGS sequence"/>
</dbReference>
<comment type="catalytic activity">
    <reaction evidence="2">
        <text>[protein]-peptidylproline (omega=180) = [protein]-peptidylproline (omega=0)</text>
        <dbReference type="Rhea" id="RHEA:16237"/>
        <dbReference type="Rhea" id="RHEA-COMP:10747"/>
        <dbReference type="Rhea" id="RHEA-COMP:10748"/>
        <dbReference type="ChEBI" id="CHEBI:83833"/>
        <dbReference type="ChEBI" id="CHEBI:83834"/>
        <dbReference type="EC" id="5.2.1.8"/>
    </reaction>
</comment>
<comment type="similarity">
    <text evidence="2">Belongs to the cyclophilin-type PPIase family.</text>
</comment>
<evidence type="ECO:0000259" key="4">
    <source>
        <dbReference type="PROSITE" id="PS50072"/>
    </source>
</evidence>
<feature type="region of interest" description="Disordered" evidence="3">
    <location>
        <begin position="203"/>
        <end position="230"/>
    </location>
</feature>
<keyword evidence="2" id="KW-0732">Signal</keyword>
<dbReference type="Gene3D" id="2.40.100.10">
    <property type="entry name" value="Cyclophilin-like"/>
    <property type="match status" value="1"/>
</dbReference>
<evidence type="ECO:0000313" key="5">
    <source>
        <dbReference type="EMBL" id="OYO14803.1"/>
    </source>
</evidence>
<evidence type="ECO:0000256" key="3">
    <source>
        <dbReference type="SAM" id="MobiDB-lite"/>
    </source>
</evidence>
<dbReference type="InterPro" id="IPR044666">
    <property type="entry name" value="Cyclophilin_A-like"/>
</dbReference>
<sequence length="230" mass="23492">MRVLAASAVVLLPLGLVGCAPSTPGGSGGSSAGDGASAAASAGPGGCVYQPSGEPAKPVDPPSTTDVQTTGEAVWTLTTNQGPITITMDRSRTPCTVHSFESLAKQKYFDNTQCHRLVDSAIFVLQCGDPTGTGRGGPGYQFPDEVSSSDRYPAGTVAMANAGPDTNGSQFFLVYADSQLPPNYTVFGRMDQESLGVVARIAAEGQDGSSQDGSGKPNNEARIISVAEKS</sequence>
<dbReference type="GO" id="GO:0003755">
    <property type="term" value="F:peptidyl-prolyl cis-trans isomerase activity"/>
    <property type="evidence" value="ECO:0007669"/>
    <property type="project" value="UniProtKB-UniRule"/>
</dbReference>
<dbReference type="PROSITE" id="PS51257">
    <property type="entry name" value="PROKAR_LIPOPROTEIN"/>
    <property type="match status" value="1"/>
</dbReference>
<dbReference type="PRINTS" id="PR00153">
    <property type="entry name" value="CSAPPISMRASE"/>
</dbReference>
<feature type="signal peptide" evidence="2">
    <location>
        <begin position="1"/>
        <end position="22"/>
    </location>
</feature>
<proteinExistence type="inferred from homology"/>